<evidence type="ECO:0000313" key="4">
    <source>
        <dbReference type="Proteomes" id="UP000552038"/>
    </source>
</evidence>
<dbReference type="RefSeq" id="WP_005546291.1">
    <property type="nucleotide sequence ID" value="NZ_JABFOR010000010.1"/>
</dbReference>
<dbReference type="EMBL" id="JABFOR010000010">
    <property type="protein sequence ID" value="NOJ71027.1"/>
    <property type="molecule type" value="Genomic_DNA"/>
</dbReference>
<feature type="transmembrane region" description="Helical" evidence="1">
    <location>
        <begin position="65"/>
        <end position="85"/>
    </location>
</feature>
<evidence type="ECO:0000313" key="2">
    <source>
        <dbReference type="EMBL" id="MCY9760092.1"/>
    </source>
</evidence>
<dbReference type="AlphaFoldDB" id="A0AAP7A191"/>
<proteinExistence type="predicted"/>
<dbReference type="GeneID" id="94489359"/>
<comment type="caution">
    <text evidence="3">The sequence shown here is derived from an EMBL/GenBank/DDBJ whole genome shotgun (WGS) entry which is preliminary data.</text>
</comment>
<sequence>MELSQLETFLTTISFLTLYVLLAVFVIHFIFRKNLIVRNFIYLGFLAIGLLVSYYNTIFKSGSNWIQSILFTVVFIGLVRQQLIYKKKMNK</sequence>
<keyword evidence="5" id="KW-1185">Reference proteome</keyword>
<keyword evidence="1" id="KW-0472">Membrane</keyword>
<accession>A0AAP7A191</accession>
<name>A0AAP7A191_PAEAL</name>
<gene>
    <name evidence="3" type="ORF">HMI46_10720</name>
    <name evidence="2" type="ORF">M5X12_05815</name>
</gene>
<reference evidence="2 5" key="2">
    <citation type="submission" date="2022-05" db="EMBL/GenBank/DDBJ databases">
        <title>Genome Sequencing of Bee-Associated Microbes.</title>
        <authorList>
            <person name="Dunlap C."/>
        </authorList>
    </citation>
    <scope>NUCLEOTIDE SEQUENCE [LARGE SCALE GENOMIC DNA]</scope>
    <source>
        <strain evidence="2 5">NRRL B-04010</strain>
    </source>
</reference>
<reference evidence="3 4" key="1">
    <citation type="submission" date="2020-05" db="EMBL/GenBank/DDBJ databases">
        <title>Whole genome sequencing and identification of novel metabolites from Paenibacillus alvei strain JR949.</title>
        <authorList>
            <person name="Rajendhran J."/>
            <person name="Sree Pranav P."/>
            <person name="Mahalakshmi B."/>
            <person name="Karthikeyan R."/>
        </authorList>
    </citation>
    <scope>NUCLEOTIDE SEQUENCE [LARGE SCALE GENOMIC DNA]</scope>
    <source>
        <strain evidence="3 4">JR949</strain>
    </source>
</reference>
<protein>
    <submittedName>
        <fullName evidence="3">Uncharacterized protein</fullName>
    </submittedName>
</protein>
<keyword evidence="1" id="KW-1133">Transmembrane helix</keyword>
<evidence type="ECO:0000256" key="1">
    <source>
        <dbReference type="SAM" id="Phobius"/>
    </source>
</evidence>
<dbReference type="Proteomes" id="UP001527181">
    <property type="component" value="Unassembled WGS sequence"/>
</dbReference>
<dbReference type="EMBL" id="JAMDNP010000009">
    <property type="protein sequence ID" value="MCY9760092.1"/>
    <property type="molecule type" value="Genomic_DNA"/>
</dbReference>
<evidence type="ECO:0000313" key="5">
    <source>
        <dbReference type="Proteomes" id="UP001527181"/>
    </source>
</evidence>
<evidence type="ECO:0000313" key="3">
    <source>
        <dbReference type="EMBL" id="NOJ71027.1"/>
    </source>
</evidence>
<organism evidence="3 4">
    <name type="scientific">Paenibacillus alvei</name>
    <name type="common">Bacillus alvei</name>
    <dbReference type="NCBI Taxonomy" id="44250"/>
    <lineage>
        <taxon>Bacteria</taxon>
        <taxon>Bacillati</taxon>
        <taxon>Bacillota</taxon>
        <taxon>Bacilli</taxon>
        <taxon>Bacillales</taxon>
        <taxon>Paenibacillaceae</taxon>
        <taxon>Paenibacillus</taxon>
    </lineage>
</organism>
<dbReference type="Proteomes" id="UP000552038">
    <property type="component" value="Unassembled WGS sequence"/>
</dbReference>
<feature type="transmembrane region" description="Helical" evidence="1">
    <location>
        <begin position="40"/>
        <end position="59"/>
    </location>
</feature>
<keyword evidence="1" id="KW-0812">Transmembrane</keyword>
<feature type="transmembrane region" description="Helical" evidence="1">
    <location>
        <begin position="12"/>
        <end position="31"/>
    </location>
</feature>